<evidence type="ECO:0000313" key="3">
    <source>
        <dbReference type="EMBL" id="SBV32291.1"/>
    </source>
</evidence>
<keyword evidence="2" id="KW-0812">Transmembrane</keyword>
<feature type="compositionally biased region" description="Low complexity" evidence="1">
    <location>
        <begin position="149"/>
        <end position="165"/>
    </location>
</feature>
<feature type="transmembrane region" description="Helical" evidence="2">
    <location>
        <begin position="112"/>
        <end position="132"/>
    </location>
</feature>
<reference evidence="3" key="1">
    <citation type="submission" date="2016-03" db="EMBL/GenBank/DDBJ databases">
        <authorList>
            <person name="Ploux O."/>
        </authorList>
    </citation>
    <scope>NUCLEOTIDE SEQUENCE</scope>
    <source>
        <strain evidence="3">UC10</strain>
    </source>
</reference>
<name>A0A1Y5PQQ4_9SPHN</name>
<evidence type="ECO:0000256" key="2">
    <source>
        <dbReference type="SAM" id="Phobius"/>
    </source>
</evidence>
<feature type="transmembrane region" description="Helical" evidence="2">
    <location>
        <begin position="82"/>
        <end position="100"/>
    </location>
</feature>
<protein>
    <submittedName>
        <fullName evidence="3">Uncharacterized protein</fullName>
    </submittedName>
</protein>
<dbReference type="AlphaFoldDB" id="A0A1Y5PQQ4"/>
<gene>
    <name evidence="3" type="ORF">SPPYR_1171</name>
</gene>
<dbReference type="RefSeq" id="WP_295325063.1">
    <property type="nucleotide sequence ID" value="NZ_LT598653.1"/>
</dbReference>
<dbReference type="EMBL" id="LT598653">
    <property type="protein sequence ID" value="SBV32291.1"/>
    <property type="molecule type" value="Genomic_DNA"/>
</dbReference>
<keyword evidence="2" id="KW-1133">Transmembrane helix</keyword>
<accession>A0A1Y5PQQ4</accession>
<evidence type="ECO:0000256" key="1">
    <source>
        <dbReference type="SAM" id="MobiDB-lite"/>
    </source>
</evidence>
<feature type="transmembrane region" description="Helical" evidence="2">
    <location>
        <begin position="56"/>
        <end position="75"/>
    </location>
</feature>
<feature type="region of interest" description="Disordered" evidence="1">
    <location>
        <begin position="143"/>
        <end position="165"/>
    </location>
</feature>
<dbReference type="KEGG" id="sphu:SPPYR_1171"/>
<keyword evidence="2" id="KW-0472">Membrane</keyword>
<sequence length="165" mass="18295">MSWIWSFNFLTVAILGVAALRWGAGPERICAAALLAMNVADRVYHALVGRGTIYGSVDIGHLVIDMLVAAVFIGVALKANRVYPLWLSAFQLVSVVSHFAREESRKIAELAYFLMNYVPYYALLLILAGGIWRHAMRTRRRGPYRSWRTSSNPSPATARTTPPSG</sequence>
<organism evidence="3">
    <name type="scientific">uncultured Sphingopyxis sp</name>
    <dbReference type="NCBI Taxonomy" id="310581"/>
    <lineage>
        <taxon>Bacteria</taxon>
        <taxon>Pseudomonadati</taxon>
        <taxon>Pseudomonadota</taxon>
        <taxon>Alphaproteobacteria</taxon>
        <taxon>Sphingomonadales</taxon>
        <taxon>Sphingomonadaceae</taxon>
        <taxon>Sphingopyxis</taxon>
        <taxon>environmental samples</taxon>
    </lineage>
</organism>
<proteinExistence type="predicted"/>